<protein>
    <submittedName>
        <fullName evidence="4">Por secretion system C-terminal sorting domain-containing protein</fullName>
    </submittedName>
</protein>
<dbReference type="Pfam" id="PF18962">
    <property type="entry name" value="Por_Secre_tail"/>
    <property type="match status" value="1"/>
</dbReference>
<organism evidence="4 5">
    <name type="scientific">Neolewinella agarilytica</name>
    <dbReference type="NCBI Taxonomy" id="478744"/>
    <lineage>
        <taxon>Bacteria</taxon>
        <taxon>Pseudomonadati</taxon>
        <taxon>Bacteroidota</taxon>
        <taxon>Saprospiria</taxon>
        <taxon>Saprospirales</taxon>
        <taxon>Lewinellaceae</taxon>
        <taxon>Neolewinella</taxon>
    </lineage>
</organism>
<accession>A0A1H9DMM2</accession>
<feature type="chain" id="PRO_5011715128" evidence="1">
    <location>
        <begin position="24"/>
        <end position="457"/>
    </location>
</feature>
<evidence type="ECO:0000259" key="2">
    <source>
        <dbReference type="Pfam" id="PF14240"/>
    </source>
</evidence>
<keyword evidence="1" id="KW-0732">Signal</keyword>
<gene>
    <name evidence="4" type="ORF">SAMN05444359_10661</name>
</gene>
<evidence type="ECO:0000313" key="4">
    <source>
        <dbReference type="EMBL" id="SEQ14681.1"/>
    </source>
</evidence>
<evidence type="ECO:0000256" key="1">
    <source>
        <dbReference type="SAM" id="SignalP"/>
    </source>
</evidence>
<dbReference type="InParanoid" id="A0A1H9DMM2"/>
<dbReference type="RefSeq" id="WP_090166668.1">
    <property type="nucleotide sequence ID" value="NZ_FOFB01000006.1"/>
</dbReference>
<feature type="domain" description="YHYH" evidence="2">
    <location>
        <begin position="99"/>
        <end position="336"/>
    </location>
</feature>
<dbReference type="InterPro" id="IPR026444">
    <property type="entry name" value="Secre_tail"/>
</dbReference>
<feature type="domain" description="Secretion system C-terminal sorting" evidence="3">
    <location>
        <begin position="382"/>
        <end position="456"/>
    </location>
</feature>
<sequence length="457" mass="49591">MLRYSTLLFTLLFTSLLCTSVRAQLSPAITSWLQNNTETGTYYVAGNSDLIENNILVNCQQVAYDDDFVYVTATGVPAYPTGPFQDRNPSQAANQNGVYKIPLVPVLNEGEPITTTGGNIGIFINGVALFDYRDGVAWNPQTNALCGGPGNATCPGGPRASQAWNRDAVPAEREGFDCAKGHPANGNYHHHQNPSAFKLDLNVTSEVCNLYDAEGLYAIDSTKHAPLIGFAYDGFPIYGAYGFKNADGTGKITRIKSGYRLRDITERTEHADGTDVDDGPAVSDTYFLGYFREDYEFIASDDEDVLDEHNGRFCVTPEYPEGTYAYFATVNEDWTSAYPYAVGPTFAGVSENRSGATVPAGATVYEGTTSVAGFAEGANISVFPNPAADLIAVQLLGLAETDYTVQLVSSDGKLVEEKSIRSGQTIAYFDTQTLYRGVYFVRILGQRGEVTRKVIVE</sequence>
<evidence type="ECO:0000313" key="5">
    <source>
        <dbReference type="Proteomes" id="UP000199021"/>
    </source>
</evidence>
<reference evidence="5" key="1">
    <citation type="submission" date="2016-10" db="EMBL/GenBank/DDBJ databases">
        <authorList>
            <person name="Varghese N."/>
            <person name="Submissions S."/>
        </authorList>
    </citation>
    <scope>NUCLEOTIDE SEQUENCE [LARGE SCALE GENOMIC DNA]</scope>
    <source>
        <strain evidence="5">DSM 24740</strain>
    </source>
</reference>
<feature type="signal peptide" evidence="1">
    <location>
        <begin position="1"/>
        <end position="23"/>
    </location>
</feature>
<dbReference type="STRING" id="478744.SAMN05444359_10661"/>
<evidence type="ECO:0000259" key="3">
    <source>
        <dbReference type="Pfam" id="PF18962"/>
    </source>
</evidence>
<keyword evidence="5" id="KW-1185">Reference proteome</keyword>
<dbReference type="AlphaFoldDB" id="A0A1H9DMM2"/>
<dbReference type="NCBIfam" id="TIGR04183">
    <property type="entry name" value="Por_Secre_tail"/>
    <property type="match status" value="1"/>
</dbReference>
<proteinExistence type="predicted"/>
<name>A0A1H9DMM2_9BACT</name>
<dbReference type="Pfam" id="PF14240">
    <property type="entry name" value="YHYH"/>
    <property type="match status" value="1"/>
</dbReference>
<dbReference type="OrthoDB" id="665834at2"/>
<dbReference type="EMBL" id="FOFB01000006">
    <property type="protein sequence ID" value="SEQ14681.1"/>
    <property type="molecule type" value="Genomic_DNA"/>
</dbReference>
<dbReference type="Proteomes" id="UP000199021">
    <property type="component" value="Unassembled WGS sequence"/>
</dbReference>
<dbReference type="InterPro" id="IPR025924">
    <property type="entry name" value="YHYH_dom"/>
</dbReference>